<dbReference type="RefSeq" id="XP_022292824.1">
    <property type="nucleotide sequence ID" value="XM_022437116.1"/>
</dbReference>
<keyword evidence="1" id="KW-0732">Signal</keyword>
<feature type="signal peptide" evidence="1">
    <location>
        <begin position="1"/>
        <end position="20"/>
    </location>
</feature>
<dbReference type="AlphaFoldDB" id="A0A8B8ARK4"/>
<keyword evidence="2" id="KW-1185">Reference proteome</keyword>
<evidence type="ECO:0000313" key="3">
    <source>
        <dbReference type="RefSeq" id="XP_022292824.1"/>
    </source>
</evidence>
<proteinExistence type="predicted"/>
<evidence type="ECO:0000256" key="1">
    <source>
        <dbReference type="SAM" id="SignalP"/>
    </source>
</evidence>
<accession>A0A8B8ARK4</accession>
<dbReference type="Proteomes" id="UP000694844">
    <property type="component" value="Chromosome 7"/>
</dbReference>
<sequence length="189" mass="21747">MKVTAGLTISLSLFLGFTIADDANCSGKAVNGTCVYGKYNDTIANEEFNETSQICTISGIYEKYNGGLEIKCCGNETYRPEIEICKEGKVYNKTDETYRPEIEIFKEGKVYNKTNDRADQPYTSLTHKCCGHMVKKIKERCRKGSRNFPKEIRHLWRSWLRKTKHKNLQIMYIHINKATIFPEVKQPAN</sequence>
<evidence type="ECO:0000313" key="2">
    <source>
        <dbReference type="Proteomes" id="UP000694844"/>
    </source>
</evidence>
<gene>
    <name evidence="3" type="primary">LOC111103686</name>
</gene>
<reference evidence="3" key="1">
    <citation type="submission" date="2025-08" db="UniProtKB">
        <authorList>
            <consortium name="RefSeq"/>
        </authorList>
    </citation>
    <scope>IDENTIFICATION</scope>
    <source>
        <tissue evidence="3">Whole sample</tissue>
    </source>
</reference>
<name>A0A8B8ARK4_CRAVI</name>
<feature type="chain" id="PRO_5034769055" evidence="1">
    <location>
        <begin position="21"/>
        <end position="189"/>
    </location>
</feature>
<dbReference type="OrthoDB" id="6203190at2759"/>
<organism evidence="2 3">
    <name type="scientific">Crassostrea virginica</name>
    <name type="common">Eastern oyster</name>
    <dbReference type="NCBI Taxonomy" id="6565"/>
    <lineage>
        <taxon>Eukaryota</taxon>
        <taxon>Metazoa</taxon>
        <taxon>Spiralia</taxon>
        <taxon>Lophotrochozoa</taxon>
        <taxon>Mollusca</taxon>
        <taxon>Bivalvia</taxon>
        <taxon>Autobranchia</taxon>
        <taxon>Pteriomorphia</taxon>
        <taxon>Ostreida</taxon>
        <taxon>Ostreoidea</taxon>
        <taxon>Ostreidae</taxon>
        <taxon>Crassostrea</taxon>
    </lineage>
</organism>
<protein>
    <submittedName>
        <fullName evidence="3">Uncharacterized protein LOC111103686</fullName>
    </submittedName>
</protein>
<dbReference type="KEGG" id="cvn:111103686"/>
<dbReference type="GeneID" id="111103686"/>